<dbReference type="PANTHER" id="PTHR34384:SF5">
    <property type="entry name" value="L-2,3-DIAMINOPROPANOATE--CITRATE LIGASE"/>
    <property type="match status" value="1"/>
</dbReference>
<evidence type="ECO:0000256" key="1">
    <source>
        <dbReference type="ARBA" id="ARBA00007832"/>
    </source>
</evidence>
<feature type="domain" description="Aerobactin siderophore biosynthesis IucA/IucC-like C-terminal" evidence="3">
    <location>
        <begin position="394"/>
        <end position="549"/>
    </location>
</feature>
<evidence type="ECO:0000313" key="5">
    <source>
        <dbReference type="EMBL" id="SCX94601.1"/>
    </source>
</evidence>
<dbReference type="AlphaFoldDB" id="A0A098GAX3"/>
<dbReference type="Proteomes" id="UP000182998">
    <property type="component" value="Unassembled WGS sequence"/>
</dbReference>
<dbReference type="STRING" id="451.B6N58_01060"/>
<gene>
    <name evidence="4" type="primary">FrgA</name>
    <name evidence="4" type="ORF">LMI_0225</name>
    <name evidence="5" type="ORF">SAMN02982997_00456</name>
</gene>
<reference evidence="5 7" key="3">
    <citation type="submission" date="2016-10" db="EMBL/GenBank/DDBJ databases">
        <authorList>
            <person name="Varghese N."/>
            <person name="Submissions S."/>
        </authorList>
    </citation>
    <scope>NUCLEOTIDE SEQUENCE [LARGE SCALE GENOMIC DNA]</scope>
    <source>
        <strain evidence="5 7">ATCC 33218</strain>
    </source>
</reference>
<dbReference type="Pfam" id="PF04183">
    <property type="entry name" value="IucA_IucC"/>
    <property type="match status" value="1"/>
</dbReference>
<reference evidence="6" key="1">
    <citation type="submission" date="2014-09" db="EMBL/GenBank/DDBJ databases">
        <authorList>
            <person name="Gomez-Valero L."/>
        </authorList>
    </citation>
    <scope>NUCLEOTIDE SEQUENCE [LARGE SCALE GENOMIC DNA]</scope>
    <source>
        <strain evidence="6">ATCC33218</strain>
    </source>
</reference>
<dbReference type="GO" id="GO:0019290">
    <property type="term" value="P:siderophore biosynthetic process"/>
    <property type="evidence" value="ECO:0007669"/>
    <property type="project" value="InterPro"/>
</dbReference>
<evidence type="ECO:0000313" key="4">
    <source>
        <dbReference type="EMBL" id="CEG59588.1"/>
    </source>
</evidence>
<name>A0A098GAX3_LEGMI</name>
<dbReference type="PANTHER" id="PTHR34384">
    <property type="entry name" value="L-2,3-DIAMINOPROPANOATE--CITRATE LIGASE"/>
    <property type="match status" value="1"/>
</dbReference>
<dbReference type="InterPro" id="IPR007310">
    <property type="entry name" value="Aerobactin_biosyn_IucA/IucC_N"/>
</dbReference>
<evidence type="ECO:0000313" key="7">
    <source>
        <dbReference type="Proteomes" id="UP000182998"/>
    </source>
</evidence>
<dbReference type="Pfam" id="PF06276">
    <property type="entry name" value="FhuF"/>
    <property type="match status" value="1"/>
</dbReference>
<dbReference type="Proteomes" id="UP000032414">
    <property type="component" value="Chromosome I"/>
</dbReference>
<dbReference type="PATRIC" id="fig|451.8.peg.621"/>
<dbReference type="RefSeq" id="WP_045098147.1">
    <property type="nucleotide sequence ID" value="NZ_CP020614.1"/>
</dbReference>
<dbReference type="Gene3D" id="1.10.510.40">
    <property type="match status" value="1"/>
</dbReference>
<evidence type="ECO:0000259" key="3">
    <source>
        <dbReference type="Pfam" id="PF06276"/>
    </source>
</evidence>
<dbReference type="EMBL" id="FMVN01000002">
    <property type="protein sequence ID" value="SCX94601.1"/>
    <property type="molecule type" value="Genomic_DNA"/>
</dbReference>
<protein>
    <submittedName>
        <fullName evidence="5">Ferric iron reductase FhuF-like transporter</fullName>
    </submittedName>
    <submittedName>
        <fullName evidence="4">Siderophore biosynthetic enzyme FrgA</fullName>
    </submittedName>
</protein>
<reference evidence="4" key="2">
    <citation type="submission" date="2014-09" db="EMBL/GenBank/DDBJ databases">
        <authorList>
            <person name="GOMEZ-VALERO Laura"/>
        </authorList>
    </citation>
    <scope>NUCLEOTIDE SEQUENCE</scope>
    <source>
        <strain evidence="4">ATCC33218</strain>
    </source>
</reference>
<dbReference type="OrthoDB" id="495728at2"/>
<feature type="domain" description="Aerobactin siderophore biosynthesis IucA/IucC N-terminal" evidence="2">
    <location>
        <begin position="152"/>
        <end position="371"/>
    </location>
</feature>
<evidence type="ECO:0000259" key="2">
    <source>
        <dbReference type="Pfam" id="PF04183"/>
    </source>
</evidence>
<accession>A0A098GAX3</accession>
<dbReference type="KEGG" id="tmc:LMI_0225"/>
<organism evidence="4 6">
    <name type="scientific">Legionella micdadei</name>
    <name type="common">Tatlockia micdadei</name>
    <dbReference type="NCBI Taxonomy" id="451"/>
    <lineage>
        <taxon>Bacteria</taxon>
        <taxon>Pseudomonadati</taxon>
        <taxon>Pseudomonadota</taxon>
        <taxon>Gammaproteobacteria</taxon>
        <taxon>Legionellales</taxon>
        <taxon>Legionellaceae</taxon>
        <taxon>Legionella</taxon>
    </lineage>
</organism>
<evidence type="ECO:0000313" key="6">
    <source>
        <dbReference type="Proteomes" id="UP000032414"/>
    </source>
</evidence>
<dbReference type="GO" id="GO:0016881">
    <property type="term" value="F:acid-amino acid ligase activity"/>
    <property type="evidence" value="ECO:0007669"/>
    <property type="project" value="UniProtKB-ARBA"/>
</dbReference>
<dbReference type="InterPro" id="IPR037455">
    <property type="entry name" value="LucA/IucC-like"/>
</dbReference>
<dbReference type="EMBL" id="LN614830">
    <property type="protein sequence ID" value="CEG59588.1"/>
    <property type="molecule type" value="Genomic_DNA"/>
</dbReference>
<dbReference type="HOGENOM" id="CLU_018524_3_0_6"/>
<comment type="similarity">
    <text evidence="1">Belongs to the IucA/IucC family.</text>
</comment>
<sequence length="562" mass="65609">MALACDDFHGLNHQLRFLLFEMGIGLTQHSIDYFIHLIHRQCLQRLQQTAVIEGLTNTFIPSHHVHDFLAQLKLQLKQENPASIFFDWQVLQKEINEAIANEAMAQAYRQRWQIELKRQVGENKSFWAWLCEENDSHESNHLLEQWGCINLSPYPGFKAKLAFSRREVLQYSAEFGTQMNLHWCAMHKNIADAFYLSESYEELISQQFPKEYRLWQEKLYFKQQNPENYYPIPVHPWQWRNQIQKPFSPLLDHDRLILFPHHQSVKPTSLASIMMPEDKGACYMALSLASEQVSIATTLSDIQKSQWLNNLLQKHHDCRNLYIGRDLAGLTVMDKSIPARLQKQLAVTLHENPTQRLSQRQRIIPLTALFANSPISDRPLLLEIIQASGLNPESYFHQYCQMLLESQLFLLFHCGIALATSPQGLLILFDDNKPTALLLRKLEDIYICTQPAYPEHAAPCTPANLSQIRYQFIQTNLQNNLSFWISCLNRYYGISPKKLWRIVANTIEINLAQVAPVINPQVFAWQYSQLMLAPWQYVCALTMKLHRSQRRIHRLIPNLLKR</sequence>
<dbReference type="InterPro" id="IPR022770">
    <property type="entry name" value="IucA/IucC-like_C"/>
</dbReference>
<proteinExistence type="inferred from homology"/>
<keyword evidence="7" id="KW-1185">Reference proteome</keyword>